<comment type="caution">
    <text evidence="1">The sequence shown here is derived from an EMBL/GenBank/DDBJ whole genome shotgun (WGS) entry which is preliminary data.</text>
</comment>
<sequence>KTMMVKAVHPPEVRILKASIWLASLLQGVTLSSEFKARVGETAEIAPELADIVRQNSGALLQIFQESVKERLALVQRINQLSLS</sequence>
<dbReference type="EMBL" id="DACSDU010000040">
    <property type="protein sequence ID" value="HAT1588782.1"/>
    <property type="molecule type" value="Genomic_DNA"/>
</dbReference>
<accession>A0A8H9P145</accession>
<feature type="non-terminal residue" evidence="1">
    <location>
        <position position="1"/>
    </location>
</feature>
<dbReference type="AlphaFoldDB" id="A0A8H9P145"/>
<name>A0A8H9P145_9ENTR</name>
<proteinExistence type="predicted"/>
<evidence type="ECO:0000313" key="1">
    <source>
        <dbReference type="EMBL" id="HAT1588782.1"/>
    </source>
</evidence>
<protein>
    <submittedName>
        <fullName evidence="1">HD domain-containing protein</fullName>
    </submittedName>
</protein>
<reference evidence="1" key="1">
    <citation type="journal article" date="2018" name="Genome Biol.">
        <title>SKESA: strategic k-mer extension for scrupulous assemblies.</title>
        <authorList>
            <person name="Souvorov A."/>
            <person name="Agarwala R."/>
            <person name="Lipman D.J."/>
        </authorList>
    </citation>
    <scope>NUCLEOTIDE SEQUENCE</scope>
    <source>
        <strain evidence="1">YDC697-2</strain>
    </source>
</reference>
<reference evidence="1" key="2">
    <citation type="submission" date="2020-11" db="EMBL/GenBank/DDBJ databases">
        <authorList>
            <consortium name="NCBI Pathogen Detection Project"/>
        </authorList>
    </citation>
    <scope>NUCLEOTIDE SEQUENCE</scope>
    <source>
        <strain evidence="1">YDC697-2</strain>
    </source>
</reference>
<gene>
    <name evidence="1" type="ORF">I8Y00_005191</name>
</gene>
<organism evidence="1">
    <name type="scientific">Citrobacter farmeri</name>
    <dbReference type="NCBI Taxonomy" id="67824"/>
    <lineage>
        <taxon>Bacteria</taxon>
        <taxon>Pseudomonadati</taxon>
        <taxon>Pseudomonadota</taxon>
        <taxon>Gammaproteobacteria</taxon>
        <taxon>Enterobacterales</taxon>
        <taxon>Enterobacteriaceae</taxon>
        <taxon>Citrobacter</taxon>
    </lineage>
</organism>
<dbReference type="Proteomes" id="UP000864563">
    <property type="component" value="Unassembled WGS sequence"/>
</dbReference>